<evidence type="ECO:0000313" key="2">
    <source>
        <dbReference type="EMBL" id="MBF1166515.1"/>
    </source>
</evidence>
<dbReference type="InterPro" id="IPR005471">
    <property type="entry name" value="Tscrpt_reg_IclR_N"/>
</dbReference>
<gene>
    <name evidence="2" type="ORF">HXL68_15945</name>
</gene>
<dbReference type="Gene3D" id="1.10.10.10">
    <property type="entry name" value="Winged helix-like DNA-binding domain superfamily/Winged helix DNA-binding domain"/>
    <property type="match status" value="1"/>
</dbReference>
<proteinExistence type="predicted"/>
<dbReference type="Pfam" id="PF09339">
    <property type="entry name" value="HTH_IclR"/>
    <property type="match status" value="1"/>
</dbReference>
<reference evidence="2" key="1">
    <citation type="submission" date="2020-04" db="EMBL/GenBank/DDBJ databases">
        <title>Deep metagenomics examines the oral microbiome during advanced dental caries in children, revealing novel taxa and co-occurrences with host molecules.</title>
        <authorList>
            <person name="Baker J.L."/>
            <person name="Morton J.T."/>
            <person name="Dinis M."/>
            <person name="Alvarez R."/>
            <person name="Tran N.C."/>
            <person name="Knight R."/>
            <person name="Edlund A."/>
        </authorList>
    </citation>
    <scope>NUCLEOTIDE SEQUENCE</scope>
    <source>
        <strain evidence="2">JCVI_32_bin.24</strain>
    </source>
</reference>
<evidence type="ECO:0000313" key="3">
    <source>
        <dbReference type="Proteomes" id="UP000718593"/>
    </source>
</evidence>
<dbReference type="SUPFAM" id="SSF46785">
    <property type="entry name" value="Winged helix' DNA-binding domain"/>
    <property type="match status" value="1"/>
</dbReference>
<dbReference type="GO" id="GO:0003677">
    <property type="term" value="F:DNA binding"/>
    <property type="evidence" value="ECO:0007669"/>
    <property type="project" value="InterPro"/>
</dbReference>
<dbReference type="InterPro" id="IPR036388">
    <property type="entry name" value="WH-like_DNA-bd_sf"/>
</dbReference>
<dbReference type="GO" id="GO:0006355">
    <property type="term" value="P:regulation of DNA-templated transcription"/>
    <property type="evidence" value="ECO:0007669"/>
    <property type="project" value="InterPro"/>
</dbReference>
<feature type="domain" description="HTH iclR-type" evidence="1">
    <location>
        <begin position="16"/>
        <end position="49"/>
    </location>
</feature>
<evidence type="ECO:0000259" key="1">
    <source>
        <dbReference type="Pfam" id="PF09339"/>
    </source>
</evidence>
<sequence length="106" mass="11924">MVLLNEMGRKKEQALEPIRLAELSQITGLPRETVRRKLENLRKLGKVERTADGRWVYCATGVGPEVEEFTRNTVLKFLRTAQTLVTILGMVDTTELQADAKEAPGK</sequence>
<name>A0A930G120_9RHOO</name>
<comment type="caution">
    <text evidence="2">The sequence shown here is derived from an EMBL/GenBank/DDBJ whole genome shotgun (WGS) entry which is preliminary data.</text>
</comment>
<organism evidence="2 3">
    <name type="scientific">Dechloromonas agitata</name>
    <dbReference type="NCBI Taxonomy" id="73030"/>
    <lineage>
        <taxon>Bacteria</taxon>
        <taxon>Pseudomonadati</taxon>
        <taxon>Pseudomonadota</taxon>
        <taxon>Betaproteobacteria</taxon>
        <taxon>Rhodocyclales</taxon>
        <taxon>Azonexaceae</taxon>
        <taxon>Dechloromonas</taxon>
    </lineage>
</organism>
<protein>
    <submittedName>
        <fullName evidence="2">Helix-turn-helix transcriptional regulator</fullName>
    </submittedName>
</protein>
<accession>A0A930G120</accession>
<dbReference type="AlphaFoldDB" id="A0A930G120"/>
<dbReference type="Proteomes" id="UP000718593">
    <property type="component" value="Unassembled WGS sequence"/>
</dbReference>
<dbReference type="InterPro" id="IPR036390">
    <property type="entry name" value="WH_DNA-bd_sf"/>
</dbReference>
<dbReference type="EMBL" id="JABZMI010000485">
    <property type="protein sequence ID" value="MBF1166515.1"/>
    <property type="molecule type" value="Genomic_DNA"/>
</dbReference>